<proteinExistence type="predicted"/>
<dbReference type="EMBL" id="CAJVQB010010820">
    <property type="protein sequence ID" value="CAG8743143.1"/>
    <property type="molecule type" value="Genomic_DNA"/>
</dbReference>
<reference evidence="1 2" key="1">
    <citation type="submission" date="2021-06" db="EMBL/GenBank/DDBJ databases">
        <authorList>
            <person name="Kallberg Y."/>
            <person name="Tangrot J."/>
            <person name="Rosling A."/>
        </authorList>
    </citation>
    <scope>NUCLEOTIDE SEQUENCE [LARGE SCALE GENOMIC DNA]</scope>
    <source>
        <strain evidence="1 2">120-4 pot B 10/14</strain>
    </source>
</reference>
<comment type="caution">
    <text evidence="1">The sequence shown here is derived from an EMBL/GenBank/DDBJ whole genome shotgun (WGS) entry which is preliminary data.</text>
</comment>
<dbReference type="Proteomes" id="UP000789901">
    <property type="component" value="Unassembled WGS sequence"/>
</dbReference>
<evidence type="ECO:0000313" key="2">
    <source>
        <dbReference type="Proteomes" id="UP000789901"/>
    </source>
</evidence>
<accession>A0ABN7V8B0</accession>
<feature type="non-terminal residue" evidence="1">
    <location>
        <position position="1"/>
    </location>
</feature>
<gene>
    <name evidence="1" type="ORF">GMARGA_LOCUS15599</name>
</gene>
<evidence type="ECO:0000313" key="1">
    <source>
        <dbReference type="EMBL" id="CAG8743143.1"/>
    </source>
</evidence>
<protein>
    <submittedName>
        <fullName evidence="1">32201_t:CDS:1</fullName>
    </submittedName>
</protein>
<organism evidence="1 2">
    <name type="scientific">Gigaspora margarita</name>
    <dbReference type="NCBI Taxonomy" id="4874"/>
    <lineage>
        <taxon>Eukaryota</taxon>
        <taxon>Fungi</taxon>
        <taxon>Fungi incertae sedis</taxon>
        <taxon>Mucoromycota</taxon>
        <taxon>Glomeromycotina</taxon>
        <taxon>Glomeromycetes</taxon>
        <taxon>Diversisporales</taxon>
        <taxon>Gigasporaceae</taxon>
        <taxon>Gigaspora</taxon>
    </lineage>
</organism>
<sequence>WQKSQTVEYEYSLVQNWSPNEFNQFLKERFIENWETLKKFDFEKHGVAGNEL</sequence>
<keyword evidence="2" id="KW-1185">Reference proteome</keyword>
<name>A0ABN7V8B0_GIGMA</name>